<dbReference type="Proteomes" id="UP001396334">
    <property type="component" value="Unassembled WGS sequence"/>
</dbReference>
<accession>A0ABR2RSN5</accession>
<dbReference type="EMBL" id="JBBPBN010000021">
    <property type="protein sequence ID" value="KAK9015975.1"/>
    <property type="molecule type" value="Genomic_DNA"/>
</dbReference>
<comment type="caution">
    <text evidence="2">The sequence shown here is derived from an EMBL/GenBank/DDBJ whole genome shotgun (WGS) entry which is preliminary data.</text>
</comment>
<name>A0ABR2RSN5_9ROSI</name>
<dbReference type="PANTHER" id="PTHR35745">
    <property type="entry name" value="BNACNNG14650D PROTEIN"/>
    <property type="match status" value="1"/>
</dbReference>
<organism evidence="2 3">
    <name type="scientific">Hibiscus sabdariffa</name>
    <name type="common">roselle</name>
    <dbReference type="NCBI Taxonomy" id="183260"/>
    <lineage>
        <taxon>Eukaryota</taxon>
        <taxon>Viridiplantae</taxon>
        <taxon>Streptophyta</taxon>
        <taxon>Embryophyta</taxon>
        <taxon>Tracheophyta</taxon>
        <taxon>Spermatophyta</taxon>
        <taxon>Magnoliopsida</taxon>
        <taxon>eudicotyledons</taxon>
        <taxon>Gunneridae</taxon>
        <taxon>Pentapetalae</taxon>
        <taxon>rosids</taxon>
        <taxon>malvids</taxon>
        <taxon>Malvales</taxon>
        <taxon>Malvaceae</taxon>
        <taxon>Malvoideae</taxon>
        <taxon>Hibiscus</taxon>
    </lineage>
</organism>
<proteinExistence type="predicted"/>
<evidence type="ECO:0000313" key="2">
    <source>
        <dbReference type="EMBL" id="KAK9015975.1"/>
    </source>
</evidence>
<dbReference type="Pfam" id="PF20711">
    <property type="entry name" value="DUF6825"/>
    <property type="match status" value="1"/>
</dbReference>
<sequence>MTGLASAPIPTSTFPSIQQSKIQSRRCINPCNPAVIPSTKLCSSDLSRTSFSFGGARVIQRSCVISRSSTGPGAPGSGDNESRNVLDAFFLGKAVAEALNERIESTIGEFFSVVGRLQAEQQKQVQDFQEEVFERAKRAKEKAAREALEAQGMIPKSTTGTASVANGAASKVSPSTSGDRASANSSSYNPTTPAANADPGPESF</sequence>
<feature type="region of interest" description="Disordered" evidence="1">
    <location>
        <begin position="143"/>
        <end position="204"/>
    </location>
</feature>
<dbReference type="InterPro" id="IPR040003">
    <property type="entry name" value="PG18-like"/>
</dbReference>
<feature type="compositionally biased region" description="Polar residues" evidence="1">
    <location>
        <begin position="172"/>
        <end position="194"/>
    </location>
</feature>
<evidence type="ECO:0000313" key="3">
    <source>
        <dbReference type="Proteomes" id="UP001396334"/>
    </source>
</evidence>
<dbReference type="PANTHER" id="PTHR35745:SF1">
    <property type="entry name" value="OS04G0513000 PROTEIN"/>
    <property type="match status" value="1"/>
</dbReference>
<gene>
    <name evidence="2" type="ORF">V6N11_007062</name>
</gene>
<reference evidence="2 3" key="1">
    <citation type="journal article" date="2024" name="G3 (Bethesda)">
        <title>Genome assembly of Hibiscus sabdariffa L. provides insights into metabolisms of medicinal natural products.</title>
        <authorList>
            <person name="Kim T."/>
        </authorList>
    </citation>
    <scope>NUCLEOTIDE SEQUENCE [LARGE SCALE GENOMIC DNA]</scope>
    <source>
        <strain evidence="2">TK-2024</strain>
        <tissue evidence="2">Old leaves</tissue>
    </source>
</reference>
<evidence type="ECO:0000256" key="1">
    <source>
        <dbReference type="SAM" id="MobiDB-lite"/>
    </source>
</evidence>
<keyword evidence="3" id="KW-1185">Reference proteome</keyword>
<protein>
    <submittedName>
        <fullName evidence="2">Uncharacterized protein</fullName>
    </submittedName>
</protein>